<sequence>MSVILENSTCQVKINEKGAELCSFILKEANLEYIWQADNKYWGRYAPVLFPFVGKLKENKYTYKGQTYQMSQHGFARDMNFKIEETTMNSASFLLSSDADTLINYPFDFDFRIIYQLEANDLKITYQVTTRSEEMYFGVGGHPAFNIPLTDNTDFNDYYLHFAPSKSRFTLPLDGAYINLAEKTLAQTNTSIQIERSIFEKDALVLETKGENAFSILSDVTEHGVTISYKELPYVGIWSPYPKEAPFVCIEPWAGIADTIESTGKIEEKVGMNLIHKDDLFEKSFIISVK</sequence>
<gene>
    <name evidence="1" type="ORF">FM121_06490</name>
</gene>
<dbReference type="AlphaFoldDB" id="A0A1X6WN84"/>
<dbReference type="InterPro" id="IPR014718">
    <property type="entry name" value="GH-type_carb-bd"/>
</dbReference>
<dbReference type="PANTHER" id="PTHR11122">
    <property type="entry name" value="APOSPORY-ASSOCIATED PROTEIN C-RELATED"/>
    <property type="match status" value="1"/>
</dbReference>
<dbReference type="EMBL" id="FWFD01000009">
    <property type="protein sequence ID" value="SLM85729.1"/>
    <property type="molecule type" value="Genomic_DNA"/>
</dbReference>
<dbReference type="RefSeq" id="WP_086951369.1">
    <property type="nucleotide sequence ID" value="NZ_FWFD01000009.1"/>
</dbReference>
<evidence type="ECO:0000313" key="2">
    <source>
        <dbReference type="Proteomes" id="UP000195918"/>
    </source>
</evidence>
<dbReference type="CDD" id="cd09024">
    <property type="entry name" value="Aldose_epim_lacX"/>
    <property type="match status" value="1"/>
</dbReference>
<organism evidence="1 2">
    <name type="scientific">Vagococcus fluvialis bH819</name>
    <dbReference type="NCBI Taxonomy" id="1255619"/>
    <lineage>
        <taxon>Bacteria</taxon>
        <taxon>Bacillati</taxon>
        <taxon>Bacillota</taxon>
        <taxon>Bacilli</taxon>
        <taxon>Lactobacillales</taxon>
        <taxon>Enterococcaceae</taxon>
        <taxon>Vagococcus</taxon>
    </lineage>
</organism>
<dbReference type="OrthoDB" id="9795355at2"/>
<dbReference type="InterPro" id="IPR011013">
    <property type="entry name" value="Gal_mutarotase_sf_dom"/>
</dbReference>
<dbReference type="Proteomes" id="UP000195918">
    <property type="component" value="Unassembled WGS sequence"/>
</dbReference>
<dbReference type="SUPFAM" id="SSF74650">
    <property type="entry name" value="Galactose mutarotase-like"/>
    <property type="match status" value="1"/>
</dbReference>
<dbReference type="Gene3D" id="2.70.98.10">
    <property type="match status" value="1"/>
</dbReference>
<accession>A0A1X6WN84</accession>
<dbReference type="PANTHER" id="PTHR11122:SF13">
    <property type="entry name" value="GLUCOSE-6-PHOSPHATE 1-EPIMERASE"/>
    <property type="match status" value="1"/>
</dbReference>
<dbReference type="InterPro" id="IPR008183">
    <property type="entry name" value="Aldose_1/G6P_1-epimerase"/>
</dbReference>
<dbReference type="GO" id="GO:0005975">
    <property type="term" value="P:carbohydrate metabolic process"/>
    <property type="evidence" value="ECO:0007669"/>
    <property type="project" value="InterPro"/>
</dbReference>
<dbReference type="Pfam" id="PF01263">
    <property type="entry name" value="Aldose_epim"/>
    <property type="match status" value="1"/>
</dbReference>
<dbReference type="InterPro" id="IPR037481">
    <property type="entry name" value="LacX"/>
</dbReference>
<proteinExistence type="predicted"/>
<reference evidence="2" key="1">
    <citation type="submission" date="2017-02" db="EMBL/GenBank/DDBJ databases">
        <authorList>
            <person name="Dridi B."/>
        </authorList>
    </citation>
    <scope>NUCLEOTIDE SEQUENCE [LARGE SCALE GENOMIC DNA]</scope>
    <source>
        <strain evidence="2">bH819</strain>
    </source>
</reference>
<keyword evidence="2" id="KW-1185">Reference proteome</keyword>
<name>A0A1X6WN84_9ENTE</name>
<evidence type="ECO:0000313" key="1">
    <source>
        <dbReference type="EMBL" id="SLM85729.1"/>
    </source>
</evidence>
<dbReference type="GO" id="GO:0030246">
    <property type="term" value="F:carbohydrate binding"/>
    <property type="evidence" value="ECO:0007669"/>
    <property type="project" value="InterPro"/>
</dbReference>
<protein>
    <submittedName>
        <fullName evidence="1">LacX protein, plasmid</fullName>
    </submittedName>
</protein>
<dbReference type="GO" id="GO:0016853">
    <property type="term" value="F:isomerase activity"/>
    <property type="evidence" value="ECO:0007669"/>
    <property type="project" value="InterPro"/>
</dbReference>